<comment type="caution">
    <text evidence="1">The sequence shown here is derived from an EMBL/GenBank/DDBJ whole genome shotgun (WGS) entry which is preliminary data.</text>
</comment>
<protein>
    <submittedName>
        <fullName evidence="1">Uncharacterized protein</fullName>
    </submittedName>
</protein>
<keyword evidence="2" id="KW-1185">Reference proteome</keyword>
<dbReference type="EMBL" id="CACTIH010009540">
    <property type="protein sequence ID" value="CAA3032193.1"/>
    <property type="molecule type" value="Genomic_DNA"/>
</dbReference>
<organism evidence="1 2">
    <name type="scientific">Olea europaea subsp. europaea</name>
    <dbReference type="NCBI Taxonomy" id="158383"/>
    <lineage>
        <taxon>Eukaryota</taxon>
        <taxon>Viridiplantae</taxon>
        <taxon>Streptophyta</taxon>
        <taxon>Embryophyta</taxon>
        <taxon>Tracheophyta</taxon>
        <taxon>Spermatophyta</taxon>
        <taxon>Magnoliopsida</taxon>
        <taxon>eudicotyledons</taxon>
        <taxon>Gunneridae</taxon>
        <taxon>Pentapetalae</taxon>
        <taxon>asterids</taxon>
        <taxon>lamiids</taxon>
        <taxon>Lamiales</taxon>
        <taxon>Oleaceae</taxon>
        <taxon>Oleeae</taxon>
        <taxon>Olea</taxon>
    </lineage>
</organism>
<dbReference type="Proteomes" id="UP000594638">
    <property type="component" value="Unassembled WGS sequence"/>
</dbReference>
<accession>A0A8S0VJ82</accession>
<proteinExistence type="predicted"/>
<dbReference type="AlphaFoldDB" id="A0A8S0VJ82"/>
<dbReference type="Gramene" id="OE9A037999T1">
    <property type="protein sequence ID" value="OE9A037999C1"/>
    <property type="gene ID" value="OE9A037999"/>
</dbReference>
<sequence>MDDIVIEFEVTDPCTPCSLVGQRRSDPNRVHFLIMTNYKPIDAIFIGFRQFLLRSGSLR</sequence>
<gene>
    <name evidence="1" type="ORF">OLEA9_A037999</name>
</gene>
<evidence type="ECO:0000313" key="1">
    <source>
        <dbReference type="EMBL" id="CAA3032193.1"/>
    </source>
</evidence>
<evidence type="ECO:0000313" key="2">
    <source>
        <dbReference type="Proteomes" id="UP000594638"/>
    </source>
</evidence>
<reference evidence="1 2" key="1">
    <citation type="submission" date="2019-12" db="EMBL/GenBank/DDBJ databases">
        <authorList>
            <person name="Alioto T."/>
            <person name="Alioto T."/>
            <person name="Gomez Garrido J."/>
        </authorList>
    </citation>
    <scope>NUCLEOTIDE SEQUENCE [LARGE SCALE GENOMIC DNA]</scope>
</reference>
<name>A0A8S0VJ82_OLEEU</name>